<feature type="transmembrane region" description="Helical" evidence="8">
    <location>
        <begin position="34"/>
        <end position="56"/>
    </location>
</feature>
<comment type="cofactor">
    <cofactor evidence="1">
        <name>Zn(2+)</name>
        <dbReference type="ChEBI" id="CHEBI:29105"/>
    </cofactor>
</comment>
<keyword evidence="12" id="KW-1185">Reference proteome</keyword>
<organism evidence="11 12">
    <name type="scientific">Amblyomma americanum</name>
    <name type="common">Lone star tick</name>
    <dbReference type="NCBI Taxonomy" id="6943"/>
    <lineage>
        <taxon>Eukaryota</taxon>
        <taxon>Metazoa</taxon>
        <taxon>Ecdysozoa</taxon>
        <taxon>Arthropoda</taxon>
        <taxon>Chelicerata</taxon>
        <taxon>Arachnida</taxon>
        <taxon>Acari</taxon>
        <taxon>Parasitiformes</taxon>
        <taxon>Ixodida</taxon>
        <taxon>Ixodoidea</taxon>
        <taxon>Ixodidae</taxon>
        <taxon>Amblyomminae</taxon>
        <taxon>Amblyomma</taxon>
    </lineage>
</organism>
<comment type="caution">
    <text evidence="11">The sequence shown here is derived from an EMBL/GenBank/DDBJ whole genome shotgun (WGS) entry which is preliminary data.</text>
</comment>
<evidence type="ECO:0000256" key="5">
    <source>
        <dbReference type="ARBA" id="ARBA00022801"/>
    </source>
</evidence>
<evidence type="ECO:0000259" key="9">
    <source>
        <dbReference type="Pfam" id="PF01431"/>
    </source>
</evidence>
<evidence type="ECO:0000256" key="1">
    <source>
        <dbReference type="ARBA" id="ARBA00001947"/>
    </source>
</evidence>
<dbReference type="GO" id="GO:0005886">
    <property type="term" value="C:plasma membrane"/>
    <property type="evidence" value="ECO:0007669"/>
    <property type="project" value="TreeGrafter"/>
</dbReference>
<protein>
    <recommendedName>
        <fullName evidence="13">M13 family peptidase</fullName>
    </recommendedName>
</protein>
<dbReference type="CDD" id="cd08662">
    <property type="entry name" value="M13"/>
    <property type="match status" value="1"/>
</dbReference>
<feature type="non-terminal residue" evidence="11">
    <location>
        <position position="1"/>
    </location>
</feature>
<dbReference type="PROSITE" id="PS51885">
    <property type="entry name" value="NEPRILYSIN"/>
    <property type="match status" value="1"/>
</dbReference>
<dbReference type="GO" id="GO:0046872">
    <property type="term" value="F:metal ion binding"/>
    <property type="evidence" value="ECO:0007669"/>
    <property type="project" value="UniProtKB-KW"/>
</dbReference>
<comment type="similarity">
    <text evidence="2">Belongs to the peptidase M13 family.</text>
</comment>
<dbReference type="InterPro" id="IPR000718">
    <property type="entry name" value="Peptidase_M13"/>
</dbReference>
<dbReference type="Gene3D" id="3.40.390.10">
    <property type="entry name" value="Collagenase (Catalytic Domain)"/>
    <property type="match status" value="1"/>
</dbReference>
<dbReference type="AlphaFoldDB" id="A0AAQ4DTC0"/>
<keyword evidence="8" id="KW-1133">Transmembrane helix</keyword>
<sequence>ASFAWLSRGRRLQEEPAVKCGNMGGQRTLWSKNAVVIVGFTVAVTVALPLSVLSLLDQKKDSTDVPIHRLLVPSLKLCDTKECEFVSGLYRNTLPQPCTDFYEYVCARWKKGDDSFSTSVINQRNNEITESVIAVLRDMLVPPCDQTAVQKAAGLFQSCVALSNPNGSSSQDPRADILRFLAEHGATLGPQSAVGAWYSFLDFSLVYGLPTLVDVQFGRLSHDTQHTQVVLGMRPDFTYKHLRNETVIVNHLKWLEMEDKLIPATSSVIKIMERYLVLVSEAITTNDEPEQSNINVHALAKLEEAITSRTGQGWNGYMKNISDGFLPGDHNVVFLNNRIKNFLRKLFRSVDENRLALWISFDVSWQLRQMTHMAMPGTHLEEKLKLYHVQMRRSFLRHQKCLIYTSTVMNSATYSAYYHPVVTKDVLSKAIDTVSSVRVSLRTKITESRWLDEGMKKDMLEQLGSMKQLIGYPSGTQDEESLNSFYASFEDTGVSFIMSWLSASRSRTRRALSFKSEEDTIVALNEDMSRVNGKYAPTRNTIVIGLGLLMPPFFDTVPSIDYASMGHFAAHEMVHAFYELHTSRTNQKYLTSKEEYQKRLKCIRDAYLLPNDKFSSSNCAKNPEIVADFGALPVAYDAYVLQKNRTNSPLRLHSLPEMSDEQLFFTAFCYMWCSNLPPSHRYPEFKARCNSLVKNMPEFSTAFNCPAGSPMNPALKCTFW</sequence>
<evidence type="ECO:0000313" key="12">
    <source>
        <dbReference type="Proteomes" id="UP001321473"/>
    </source>
</evidence>
<reference evidence="11 12" key="1">
    <citation type="journal article" date="2023" name="Arcadia Sci">
        <title>De novo assembly of a long-read Amblyomma americanum tick genome.</title>
        <authorList>
            <person name="Chou S."/>
            <person name="Poskanzer K.E."/>
            <person name="Rollins M."/>
            <person name="Thuy-Boun P.S."/>
        </authorList>
    </citation>
    <scope>NUCLEOTIDE SEQUENCE [LARGE SCALE GENOMIC DNA]</scope>
    <source>
        <strain evidence="11">F_SG_1</strain>
        <tissue evidence="11">Salivary glands</tissue>
    </source>
</reference>
<dbReference type="InterPro" id="IPR042089">
    <property type="entry name" value="Peptidase_M13_dom_2"/>
</dbReference>
<evidence type="ECO:0000256" key="4">
    <source>
        <dbReference type="ARBA" id="ARBA00022723"/>
    </source>
</evidence>
<name>A0AAQ4DTC0_AMBAM</name>
<dbReference type="Proteomes" id="UP001321473">
    <property type="component" value="Unassembled WGS sequence"/>
</dbReference>
<evidence type="ECO:0000256" key="2">
    <source>
        <dbReference type="ARBA" id="ARBA00007357"/>
    </source>
</evidence>
<evidence type="ECO:0000256" key="7">
    <source>
        <dbReference type="ARBA" id="ARBA00023049"/>
    </source>
</evidence>
<evidence type="ECO:0000256" key="6">
    <source>
        <dbReference type="ARBA" id="ARBA00022833"/>
    </source>
</evidence>
<keyword evidence="5" id="KW-0378">Hydrolase</keyword>
<dbReference type="GO" id="GO:0004222">
    <property type="term" value="F:metalloendopeptidase activity"/>
    <property type="evidence" value="ECO:0007669"/>
    <property type="project" value="InterPro"/>
</dbReference>
<evidence type="ECO:0000256" key="3">
    <source>
        <dbReference type="ARBA" id="ARBA00022670"/>
    </source>
</evidence>
<dbReference type="Pfam" id="PF05649">
    <property type="entry name" value="Peptidase_M13_N"/>
    <property type="match status" value="1"/>
</dbReference>
<dbReference type="PANTHER" id="PTHR11733:SF241">
    <property type="entry name" value="GH26575P-RELATED"/>
    <property type="match status" value="1"/>
</dbReference>
<keyword evidence="7" id="KW-0482">Metalloprotease</keyword>
<evidence type="ECO:0000313" key="11">
    <source>
        <dbReference type="EMBL" id="KAK8765710.1"/>
    </source>
</evidence>
<dbReference type="Gene3D" id="1.10.1380.10">
    <property type="entry name" value="Neutral endopeptidase , domain2"/>
    <property type="match status" value="1"/>
</dbReference>
<keyword evidence="3" id="KW-0645">Protease</keyword>
<dbReference type="InterPro" id="IPR008753">
    <property type="entry name" value="Peptidase_M13_N"/>
</dbReference>
<dbReference type="EMBL" id="JARKHS020027084">
    <property type="protein sequence ID" value="KAK8765710.1"/>
    <property type="molecule type" value="Genomic_DNA"/>
</dbReference>
<dbReference type="InterPro" id="IPR024079">
    <property type="entry name" value="MetalloPept_cat_dom_sf"/>
</dbReference>
<keyword evidence="8" id="KW-0812">Transmembrane</keyword>
<keyword evidence="6" id="KW-0862">Zinc</keyword>
<accession>A0AAQ4DTC0</accession>
<feature type="domain" description="Peptidase M13 N-terminal" evidence="10">
    <location>
        <begin position="97"/>
        <end position="473"/>
    </location>
</feature>
<dbReference type="GO" id="GO:0016485">
    <property type="term" value="P:protein processing"/>
    <property type="evidence" value="ECO:0007669"/>
    <property type="project" value="TreeGrafter"/>
</dbReference>
<dbReference type="Pfam" id="PF01431">
    <property type="entry name" value="Peptidase_M13"/>
    <property type="match status" value="1"/>
</dbReference>
<dbReference type="PRINTS" id="PR00786">
    <property type="entry name" value="NEPRILYSIN"/>
</dbReference>
<gene>
    <name evidence="11" type="ORF">V5799_031681</name>
</gene>
<evidence type="ECO:0000259" key="10">
    <source>
        <dbReference type="Pfam" id="PF05649"/>
    </source>
</evidence>
<keyword evidence="8" id="KW-0472">Membrane</keyword>
<feature type="domain" description="Peptidase M13 C-terminal" evidence="9">
    <location>
        <begin position="532"/>
        <end position="717"/>
    </location>
</feature>
<dbReference type="PANTHER" id="PTHR11733">
    <property type="entry name" value="ZINC METALLOPROTEASE FAMILY M13 NEPRILYSIN-RELATED"/>
    <property type="match status" value="1"/>
</dbReference>
<keyword evidence="4" id="KW-0479">Metal-binding</keyword>
<evidence type="ECO:0008006" key="13">
    <source>
        <dbReference type="Google" id="ProtNLM"/>
    </source>
</evidence>
<proteinExistence type="inferred from homology"/>
<dbReference type="InterPro" id="IPR018497">
    <property type="entry name" value="Peptidase_M13_C"/>
</dbReference>
<dbReference type="SUPFAM" id="SSF55486">
    <property type="entry name" value="Metalloproteases ('zincins'), catalytic domain"/>
    <property type="match status" value="1"/>
</dbReference>
<evidence type="ECO:0000256" key="8">
    <source>
        <dbReference type="SAM" id="Phobius"/>
    </source>
</evidence>